<name>A0A833H155_9LEPT</name>
<feature type="domain" description="Biotin and thiamin synthesis-associated" evidence="7">
    <location>
        <begin position="280"/>
        <end position="381"/>
    </location>
</feature>
<dbReference type="NCBIfam" id="TIGR02351">
    <property type="entry name" value="thiH"/>
    <property type="match status" value="1"/>
</dbReference>
<keyword evidence="8" id="KW-0456">Lyase</keyword>
<evidence type="ECO:0000313" key="8">
    <source>
        <dbReference type="EMBL" id="KAB2932248.1"/>
    </source>
</evidence>
<evidence type="ECO:0000313" key="9">
    <source>
        <dbReference type="Proteomes" id="UP000460298"/>
    </source>
</evidence>
<dbReference type="InterPro" id="IPR013785">
    <property type="entry name" value="Aldolase_TIM"/>
</dbReference>
<dbReference type="SMART" id="SM00876">
    <property type="entry name" value="BATS"/>
    <property type="match status" value="1"/>
</dbReference>
<dbReference type="Pfam" id="PF04055">
    <property type="entry name" value="Radical_SAM"/>
    <property type="match status" value="1"/>
</dbReference>
<dbReference type="Pfam" id="PF06968">
    <property type="entry name" value="BATS"/>
    <property type="match status" value="1"/>
</dbReference>
<dbReference type="Gene3D" id="3.20.20.70">
    <property type="entry name" value="Aldolase class I"/>
    <property type="match status" value="1"/>
</dbReference>
<organism evidence="8 9">
    <name type="scientific">Leptonema illini</name>
    <dbReference type="NCBI Taxonomy" id="183"/>
    <lineage>
        <taxon>Bacteria</taxon>
        <taxon>Pseudomonadati</taxon>
        <taxon>Spirochaetota</taxon>
        <taxon>Spirochaetia</taxon>
        <taxon>Leptospirales</taxon>
        <taxon>Leptospiraceae</taxon>
        <taxon>Leptonema</taxon>
    </lineage>
</organism>
<proteinExistence type="predicted"/>
<dbReference type="GO" id="GO:0051539">
    <property type="term" value="F:4 iron, 4 sulfur cluster binding"/>
    <property type="evidence" value="ECO:0007669"/>
    <property type="project" value="UniProtKB-KW"/>
</dbReference>
<keyword evidence="5" id="KW-0408">Iron</keyword>
<dbReference type="CDD" id="cd01335">
    <property type="entry name" value="Radical_SAM"/>
    <property type="match status" value="1"/>
</dbReference>
<gene>
    <name evidence="8" type="primary">thiH</name>
    <name evidence="8" type="ORF">F9K24_11640</name>
</gene>
<dbReference type="SFLD" id="SFLDS00029">
    <property type="entry name" value="Radical_SAM"/>
    <property type="match status" value="1"/>
</dbReference>
<dbReference type="GO" id="GO:0036355">
    <property type="term" value="F:2-iminoacetate synthase activity"/>
    <property type="evidence" value="ECO:0007669"/>
    <property type="project" value="UniProtKB-EC"/>
</dbReference>
<keyword evidence="2" id="KW-0004">4Fe-4S</keyword>
<dbReference type="PANTHER" id="PTHR43583">
    <property type="entry name" value="2-IMINOACETATE SYNTHASE"/>
    <property type="match status" value="1"/>
</dbReference>
<sequence>MNREEEAEIYRDRMGKPGFSLVFDPSEFGRIRAKIRHIEETATTEQVEAALLSVESGHALSEEQFYVLASKVADPLLEEMAVLARNITLQRFGRTILLYSPLYLSNVCYSKCTYCGFGFGNDIRRRTLTPEEIVADAEVIHAQGIRHILLLTGEAYRETPVQYIGDAAEALRSKFSSIGIEVYPLKEKDYAYLRERGVDGLTVYQETYDPERYKEVHLKGMKALMNWRLDCADRGGRAGMRRLAIGALLGLSDPTAEVISLGLHGRYLLKNYWQSQLSLSLPRLRPAAGVTDVPHIADRQYVRYWLALRLFLPDAGFALSSRESAAFRDHMMQICITQVSGGARTEPGGYSGLEATEQFSRDDTRSVAEMARAIEAIGKEPVFTDWAPLLK</sequence>
<dbReference type="EC" id="4.1.99.19" evidence="8"/>
<evidence type="ECO:0000256" key="4">
    <source>
        <dbReference type="ARBA" id="ARBA00022723"/>
    </source>
</evidence>
<protein>
    <submittedName>
        <fullName evidence="8">2-iminoacetate synthase ThiH</fullName>
        <ecNumber evidence="8">4.1.99.19</ecNumber>
    </submittedName>
</protein>
<keyword evidence="3" id="KW-0949">S-adenosyl-L-methionine</keyword>
<dbReference type="GO" id="GO:0005506">
    <property type="term" value="F:iron ion binding"/>
    <property type="evidence" value="ECO:0007669"/>
    <property type="project" value="InterPro"/>
</dbReference>
<evidence type="ECO:0000256" key="5">
    <source>
        <dbReference type="ARBA" id="ARBA00023004"/>
    </source>
</evidence>
<dbReference type="EMBL" id="WBUI01000010">
    <property type="protein sequence ID" value="KAB2932248.1"/>
    <property type="molecule type" value="Genomic_DNA"/>
</dbReference>
<keyword evidence="4" id="KW-0479">Metal-binding</keyword>
<evidence type="ECO:0000256" key="2">
    <source>
        <dbReference type="ARBA" id="ARBA00022485"/>
    </source>
</evidence>
<dbReference type="InterPro" id="IPR058240">
    <property type="entry name" value="rSAM_sf"/>
</dbReference>
<dbReference type="SUPFAM" id="SSF102114">
    <property type="entry name" value="Radical SAM enzymes"/>
    <property type="match status" value="1"/>
</dbReference>
<dbReference type="InterPro" id="IPR007197">
    <property type="entry name" value="rSAM"/>
</dbReference>
<reference evidence="8 9" key="1">
    <citation type="submission" date="2019-10" db="EMBL/GenBank/DDBJ databases">
        <title>Extracellular Electron Transfer in a Candidatus Methanoperedens spp. Enrichment Culture.</title>
        <authorList>
            <person name="Berger S."/>
            <person name="Rangel Shaw D."/>
            <person name="Berben T."/>
            <person name="In 'T Zandt M."/>
            <person name="Frank J."/>
            <person name="Reimann J."/>
            <person name="Jetten M.S.M."/>
            <person name="Welte C.U."/>
        </authorList>
    </citation>
    <scope>NUCLEOTIDE SEQUENCE [LARGE SCALE GENOMIC DNA]</scope>
    <source>
        <strain evidence="8">SB12</strain>
    </source>
</reference>
<dbReference type="InterPro" id="IPR010722">
    <property type="entry name" value="BATS_dom"/>
</dbReference>
<evidence type="ECO:0000259" key="7">
    <source>
        <dbReference type="SMART" id="SM00876"/>
    </source>
</evidence>
<dbReference type="Proteomes" id="UP000460298">
    <property type="component" value="Unassembled WGS sequence"/>
</dbReference>
<dbReference type="SFLD" id="SFLDF00301">
    <property type="entry name" value="2-iminoacetate_synthase_(ThiH)"/>
    <property type="match status" value="1"/>
</dbReference>
<evidence type="ECO:0000256" key="1">
    <source>
        <dbReference type="ARBA" id="ARBA00001966"/>
    </source>
</evidence>
<dbReference type="PANTHER" id="PTHR43583:SF1">
    <property type="entry name" value="2-IMINOACETATE SYNTHASE"/>
    <property type="match status" value="1"/>
</dbReference>
<comment type="cofactor">
    <cofactor evidence="1">
        <name>[4Fe-4S] cluster</name>
        <dbReference type="ChEBI" id="CHEBI:49883"/>
    </cofactor>
</comment>
<dbReference type="AlphaFoldDB" id="A0A833H155"/>
<evidence type="ECO:0000256" key="6">
    <source>
        <dbReference type="ARBA" id="ARBA00023014"/>
    </source>
</evidence>
<comment type="caution">
    <text evidence="8">The sequence shown here is derived from an EMBL/GenBank/DDBJ whole genome shotgun (WGS) entry which is preliminary data.</text>
</comment>
<dbReference type="SFLD" id="SFLDG01060">
    <property type="entry name" value="BATS_domain_containing"/>
    <property type="match status" value="1"/>
</dbReference>
<dbReference type="InterPro" id="IPR034428">
    <property type="entry name" value="ThiH/NoCL/HydG-like"/>
</dbReference>
<keyword evidence="6" id="KW-0411">Iron-sulfur</keyword>
<evidence type="ECO:0000256" key="3">
    <source>
        <dbReference type="ARBA" id="ARBA00022691"/>
    </source>
</evidence>
<dbReference type="SFLD" id="SFLDG01081">
    <property type="entry name" value="cleavage_of_the_Ca-Cb_bond_in"/>
    <property type="match status" value="1"/>
</dbReference>
<accession>A0A833H155</accession>
<dbReference type="InterPro" id="IPR012726">
    <property type="entry name" value="ThiH"/>
</dbReference>